<accession>A0A392W080</accession>
<feature type="non-terminal residue" evidence="2">
    <location>
        <position position="1"/>
    </location>
</feature>
<reference evidence="2 3" key="1">
    <citation type="journal article" date="2018" name="Front. Plant Sci.">
        <title>Red Clover (Trifolium pratense) and Zigzag Clover (T. medium) - A Picture of Genomic Similarities and Differences.</title>
        <authorList>
            <person name="Dluhosova J."/>
            <person name="Istvanek J."/>
            <person name="Nedelnik J."/>
            <person name="Repkova J."/>
        </authorList>
    </citation>
    <scope>NUCLEOTIDE SEQUENCE [LARGE SCALE GENOMIC DNA]</scope>
    <source>
        <strain evidence="3">cv. 10/8</strain>
        <tissue evidence="2">Leaf</tissue>
    </source>
</reference>
<dbReference type="Proteomes" id="UP000265520">
    <property type="component" value="Unassembled WGS sequence"/>
</dbReference>
<organism evidence="2 3">
    <name type="scientific">Trifolium medium</name>
    <dbReference type="NCBI Taxonomy" id="97028"/>
    <lineage>
        <taxon>Eukaryota</taxon>
        <taxon>Viridiplantae</taxon>
        <taxon>Streptophyta</taxon>
        <taxon>Embryophyta</taxon>
        <taxon>Tracheophyta</taxon>
        <taxon>Spermatophyta</taxon>
        <taxon>Magnoliopsida</taxon>
        <taxon>eudicotyledons</taxon>
        <taxon>Gunneridae</taxon>
        <taxon>Pentapetalae</taxon>
        <taxon>rosids</taxon>
        <taxon>fabids</taxon>
        <taxon>Fabales</taxon>
        <taxon>Fabaceae</taxon>
        <taxon>Papilionoideae</taxon>
        <taxon>50 kb inversion clade</taxon>
        <taxon>NPAAA clade</taxon>
        <taxon>Hologalegina</taxon>
        <taxon>IRL clade</taxon>
        <taxon>Trifolieae</taxon>
        <taxon>Trifolium</taxon>
    </lineage>
</organism>
<feature type="non-terminal residue" evidence="2">
    <location>
        <position position="68"/>
    </location>
</feature>
<evidence type="ECO:0000313" key="3">
    <source>
        <dbReference type="Proteomes" id="UP000265520"/>
    </source>
</evidence>
<dbReference type="EMBL" id="LXQA011319256">
    <property type="protein sequence ID" value="MCI93092.1"/>
    <property type="molecule type" value="Genomic_DNA"/>
</dbReference>
<sequence length="68" mass="7060">SAGGTADSRRESESVLCSPERQPSVGESSVVIPGPSYSTVHTSTQPSPAQGLNTGADGDVRWNLMLLM</sequence>
<evidence type="ECO:0000313" key="2">
    <source>
        <dbReference type="EMBL" id="MCI93092.1"/>
    </source>
</evidence>
<feature type="region of interest" description="Disordered" evidence="1">
    <location>
        <begin position="1"/>
        <end position="56"/>
    </location>
</feature>
<proteinExistence type="predicted"/>
<protein>
    <submittedName>
        <fullName evidence="2">Uncharacterized protein</fullName>
    </submittedName>
</protein>
<evidence type="ECO:0000256" key="1">
    <source>
        <dbReference type="SAM" id="MobiDB-lite"/>
    </source>
</evidence>
<dbReference type="AlphaFoldDB" id="A0A392W080"/>
<name>A0A392W080_9FABA</name>
<keyword evidence="3" id="KW-1185">Reference proteome</keyword>
<comment type="caution">
    <text evidence="2">The sequence shown here is derived from an EMBL/GenBank/DDBJ whole genome shotgun (WGS) entry which is preliminary data.</text>
</comment>
<feature type="compositionally biased region" description="Polar residues" evidence="1">
    <location>
        <begin position="36"/>
        <end position="53"/>
    </location>
</feature>